<dbReference type="EMBL" id="JHEH01000033">
    <property type="protein sequence ID" value="KEP68435.1"/>
    <property type="molecule type" value="Genomic_DNA"/>
</dbReference>
<evidence type="ECO:0000313" key="1">
    <source>
        <dbReference type="EMBL" id="KEP68435.1"/>
    </source>
</evidence>
<dbReference type="AlphaFoldDB" id="A0A074TE38"/>
<name>A0A074TE38_9RHOB</name>
<dbReference type="RefSeq" id="WP_038068640.1">
    <property type="nucleotide sequence ID" value="NZ_FOVB01000008.1"/>
</dbReference>
<proteinExistence type="predicted"/>
<sequence length="114" mass="12245">MADVTGTVHRSFGGKDLRLRLTWAGLATLQEKYGNDIGGLLNDDMEGVPPFRLMIDVVSLSLQKGEGMEPEVADDLADDLITEDNGLVPALLAAAFPDVKEPQKGNRKAPRAKA</sequence>
<organism evidence="1 2">
    <name type="scientific">Thioclava dalianensis</name>
    <dbReference type="NCBI Taxonomy" id="1185766"/>
    <lineage>
        <taxon>Bacteria</taxon>
        <taxon>Pseudomonadati</taxon>
        <taxon>Pseudomonadota</taxon>
        <taxon>Alphaproteobacteria</taxon>
        <taxon>Rhodobacterales</taxon>
        <taxon>Paracoccaceae</taxon>
        <taxon>Thioclava</taxon>
    </lineage>
</organism>
<protein>
    <submittedName>
        <fullName evidence="1">Uncharacterized protein</fullName>
    </submittedName>
</protein>
<comment type="caution">
    <text evidence="1">The sequence shown here is derived from an EMBL/GenBank/DDBJ whole genome shotgun (WGS) entry which is preliminary data.</text>
</comment>
<keyword evidence="2" id="KW-1185">Reference proteome</keyword>
<gene>
    <name evidence="1" type="ORF">DL1_11950</name>
</gene>
<dbReference type="OrthoDB" id="7775905at2"/>
<dbReference type="Proteomes" id="UP000027725">
    <property type="component" value="Unassembled WGS sequence"/>
</dbReference>
<reference evidence="1 2" key="1">
    <citation type="submission" date="2014-03" db="EMBL/GenBank/DDBJ databases">
        <title>The draft genome sequence of Thioclava dalianensis DLFJ1-1.</title>
        <authorList>
            <person name="Lai Q."/>
            <person name="Shao Z."/>
        </authorList>
    </citation>
    <scope>NUCLEOTIDE SEQUENCE [LARGE SCALE GENOMIC DNA]</scope>
    <source>
        <strain evidence="1 2">DLFJ1-1</strain>
    </source>
</reference>
<dbReference type="eggNOG" id="ENOG502ZJ3V">
    <property type="taxonomic scope" value="Bacteria"/>
</dbReference>
<dbReference type="STRING" id="1185766.SAMN05216224_10854"/>
<evidence type="ECO:0000313" key="2">
    <source>
        <dbReference type="Proteomes" id="UP000027725"/>
    </source>
</evidence>
<accession>A0A074TE38</accession>